<comment type="similarity">
    <text evidence="7">Belongs to the transferase hexapeptide repeat family. LpxD subfamily.</text>
</comment>
<evidence type="ECO:0000313" key="10">
    <source>
        <dbReference type="Proteomes" id="UP000018766"/>
    </source>
</evidence>
<dbReference type="PANTHER" id="PTHR43378">
    <property type="entry name" value="UDP-3-O-ACYLGLUCOSAMINE N-ACYLTRANSFERASE"/>
    <property type="match status" value="1"/>
</dbReference>
<keyword evidence="6 7" id="KW-0012">Acyltransferase</keyword>
<dbReference type="Gene3D" id="2.160.10.10">
    <property type="entry name" value="Hexapeptide repeat proteins"/>
    <property type="match status" value="1"/>
</dbReference>
<keyword evidence="1 7" id="KW-0444">Lipid biosynthesis</keyword>
<dbReference type="GO" id="GO:0009245">
    <property type="term" value="P:lipid A biosynthetic process"/>
    <property type="evidence" value="ECO:0007669"/>
    <property type="project" value="UniProtKB-UniRule"/>
</dbReference>
<dbReference type="Pfam" id="PF04613">
    <property type="entry name" value="LpxD"/>
    <property type="match status" value="1"/>
</dbReference>
<protein>
    <recommendedName>
        <fullName evidence="7">UDP-3-O-acylglucosamine N-acyltransferase</fullName>
        <ecNumber evidence="7">2.3.1.191</ecNumber>
    </recommendedName>
</protein>
<dbReference type="HAMAP" id="MF_00523">
    <property type="entry name" value="LpxD"/>
    <property type="match status" value="1"/>
</dbReference>
<dbReference type="SUPFAM" id="SSF51161">
    <property type="entry name" value="Trimeric LpxA-like enzymes"/>
    <property type="match status" value="1"/>
</dbReference>
<comment type="pathway">
    <text evidence="7">Bacterial outer membrane biogenesis; LPS lipid A biosynthesis.</text>
</comment>
<evidence type="ECO:0000256" key="6">
    <source>
        <dbReference type="ARBA" id="ARBA00023315"/>
    </source>
</evidence>
<evidence type="ECO:0000256" key="5">
    <source>
        <dbReference type="ARBA" id="ARBA00023098"/>
    </source>
</evidence>
<evidence type="ECO:0000256" key="3">
    <source>
        <dbReference type="ARBA" id="ARBA00022679"/>
    </source>
</evidence>
<feature type="active site" description="Proton acceptor" evidence="7">
    <location>
        <position position="263"/>
    </location>
</feature>
<dbReference type="NCBIfam" id="NF002060">
    <property type="entry name" value="PRK00892.1"/>
    <property type="match status" value="1"/>
</dbReference>
<dbReference type="InterPro" id="IPR020573">
    <property type="entry name" value="UDP_GlcNAc_AcTrfase_non-rep"/>
</dbReference>
<dbReference type="AlphaFoldDB" id="V8G998"/>
<dbReference type="PATRIC" id="fig|1414851.3.peg.719"/>
<dbReference type="CDD" id="cd03352">
    <property type="entry name" value="LbH_LpxD"/>
    <property type="match status" value="1"/>
</dbReference>
<dbReference type="GO" id="GO:0016410">
    <property type="term" value="F:N-acyltransferase activity"/>
    <property type="evidence" value="ECO:0007669"/>
    <property type="project" value="InterPro"/>
</dbReference>
<dbReference type="GO" id="GO:0016020">
    <property type="term" value="C:membrane"/>
    <property type="evidence" value="ECO:0007669"/>
    <property type="project" value="GOC"/>
</dbReference>
<gene>
    <name evidence="7" type="primary">lpxD</name>
    <name evidence="9" type="ORF">V757_03620</name>
</gene>
<reference evidence="9 10" key="1">
    <citation type="submission" date="2013-11" db="EMBL/GenBank/DDBJ databases">
        <title>Genomic analysis of Pelistega sp. HM-7.</title>
        <authorList>
            <person name="Kumbhare S.V."/>
            <person name="Shetty S.A."/>
            <person name="Sharma O."/>
            <person name="Dhotre D.P."/>
        </authorList>
    </citation>
    <scope>NUCLEOTIDE SEQUENCE [LARGE SCALE GENOMIC DNA]</scope>
    <source>
        <strain evidence="9 10">HM-7</strain>
    </source>
</reference>
<keyword evidence="2 7" id="KW-0441">Lipid A biosynthesis</keyword>
<comment type="function">
    <text evidence="7">Catalyzes the N-acylation of UDP-3-O-acylglucosamine using 3-hydroxyacyl-ACP as the acyl donor. Is involved in the biosynthesis of lipid A, a phosphorylated glycolipid that anchors the lipopolysaccharide to the outer membrane of the cell.</text>
</comment>
<evidence type="ECO:0000256" key="1">
    <source>
        <dbReference type="ARBA" id="ARBA00022516"/>
    </source>
</evidence>
<dbReference type="InterPro" id="IPR011004">
    <property type="entry name" value="Trimer_LpxA-like_sf"/>
</dbReference>
<comment type="caution">
    <text evidence="9">The sequence shown here is derived from an EMBL/GenBank/DDBJ whole genome shotgun (WGS) entry which is preliminary data.</text>
</comment>
<keyword evidence="10" id="KW-1185">Reference proteome</keyword>
<dbReference type="InterPro" id="IPR007691">
    <property type="entry name" value="LpxD"/>
</dbReference>
<dbReference type="NCBIfam" id="TIGR01853">
    <property type="entry name" value="lipid_A_lpxD"/>
    <property type="match status" value="1"/>
</dbReference>
<evidence type="ECO:0000259" key="8">
    <source>
        <dbReference type="Pfam" id="PF04613"/>
    </source>
</evidence>
<evidence type="ECO:0000256" key="2">
    <source>
        <dbReference type="ARBA" id="ARBA00022556"/>
    </source>
</evidence>
<feature type="domain" description="UDP-3-O-[3-hydroxymyristoyl] glucosamine N-acyltransferase non-repeat region" evidence="8">
    <location>
        <begin position="37"/>
        <end position="107"/>
    </location>
</feature>
<dbReference type="GO" id="GO:0103118">
    <property type="term" value="F:UDP-3-O-[(3R)-3-hydroxyacyl]-glucosamine N-acyltransferase activity"/>
    <property type="evidence" value="ECO:0007669"/>
    <property type="project" value="UniProtKB-EC"/>
</dbReference>
<dbReference type="UniPathway" id="UPA00973"/>
<dbReference type="OrthoDB" id="9784739at2"/>
<proteinExistence type="inferred from homology"/>
<keyword evidence="3 7" id="KW-0808">Transferase</keyword>
<evidence type="ECO:0000256" key="4">
    <source>
        <dbReference type="ARBA" id="ARBA00022737"/>
    </source>
</evidence>
<dbReference type="RefSeq" id="WP_023950038.1">
    <property type="nucleotide sequence ID" value="NZ_AYSV01000063.1"/>
</dbReference>
<dbReference type="InterPro" id="IPR001451">
    <property type="entry name" value="Hexapep"/>
</dbReference>
<dbReference type="Pfam" id="PF00132">
    <property type="entry name" value="Hexapep"/>
    <property type="match status" value="2"/>
</dbReference>
<accession>V8G998</accession>
<sequence length="368" mass="39431">MTIILATNQAVCLDNLLSQVDTSGIDYTIKTNAKGMPTIRGIGSLVDATEQEIGFLANAKFFDLLQVTKAGAVILPKKAIDALPADVPFTIVECEQPYLLYARITQWFEKAKFSHHTAQIHEKASIDSTAKIGKNVTIRALAVIEANAVIEDDVVIEAGAVVGEGCKVGQGTKLYPNVTLYHGVEIGRHCIIHSGAVIGADGFGFAPDSTKEQGAWSKISQLGTVIIEDDVEIGANTTIDRGALANTVIHRGVKLDNQIMIGHNCEVGEHTAMAACVGIAGSTKIGKRCTLAGAAMMAGHIELGDDVHISGATGVMSSITKPGRYTGAWPIQEHRDWQRNAAALTGLYELRRRLQKVEQFIDNMDSKE</sequence>
<dbReference type="Proteomes" id="UP000018766">
    <property type="component" value="Unassembled WGS sequence"/>
</dbReference>
<dbReference type="EC" id="2.3.1.191" evidence="7"/>
<evidence type="ECO:0000256" key="7">
    <source>
        <dbReference type="HAMAP-Rule" id="MF_00523"/>
    </source>
</evidence>
<organism evidence="9 10">
    <name type="scientific">Pelistega indica</name>
    <dbReference type="NCBI Taxonomy" id="1414851"/>
    <lineage>
        <taxon>Bacteria</taxon>
        <taxon>Pseudomonadati</taxon>
        <taxon>Pseudomonadota</taxon>
        <taxon>Betaproteobacteria</taxon>
        <taxon>Burkholderiales</taxon>
        <taxon>Alcaligenaceae</taxon>
        <taxon>Pelistega</taxon>
    </lineage>
</organism>
<comment type="subunit">
    <text evidence="7">Homotrimer.</text>
</comment>
<dbReference type="Gene3D" id="3.40.1390.10">
    <property type="entry name" value="MurE/MurF, N-terminal domain"/>
    <property type="match status" value="1"/>
</dbReference>
<comment type="catalytic activity">
    <reaction evidence="7">
        <text>a UDP-3-O-[(3R)-3-hydroxyacyl]-alpha-D-glucosamine + a (3R)-hydroxyacyl-[ACP] = a UDP-2-N,3-O-bis[(3R)-3-hydroxyacyl]-alpha-D-glucosamine + holo-[ACP] + H(+)</text>
        <dbReference type="Rhea" id="RHEA:53836"/>
        <dbReference type="Rhea" id="RHEA-COMP:9685"/>
        <dbReference type="Rhea" id="RHEA-COMP:9945"/>
        <dbReference type="ChEBI" id="CHEBI:15378"/>
        <dbReference type="ChEBI" id="CHEBI:64479"/>
        <dbReference type="ChEBI" id="CHEBI:78827"/>
        <dbReference type="ChEBI" id="CHEBI:137740"/>
        <dbReference type="ChEBI" id="CHEBI:137748"/>
        <dbReference type="EC" id="2.3.1.191"/>
    </reaction>
</comment>
<keyword evidence="4 7" id="KW-0677">Repeat</keyword>
<evidence type="ECO:0000313" key="9">
    <source>
        <dbReference type="EMBL" id="ETD72508.1"/>
    </source>
</evidence>
<dbReference type="PANTHER" id="PTHR43378:SF2">
    <property type="entry name" value="UDP-3-O-ACYLGLUCOSAMINE N-ACYLTRANSFERASE 1, MITOCHONDRIAL-RELATED"/>
    <property type="match status" value="1"/>
</dbReference>
<dbReference type="EMBL" id="AYSV01000063">
    <property type="protein sequence ID" value="ETD72508.1"/>
    <property type="molecule type" value="Genomic_DNA"/>
</dbReference>
<name>V8G998_9BURK</name>
<keyword evidence="5 7" id="KW-0443">Lipid metabolism</keyword>